<dbReference type="InterPro" id="IPR011010">
    <property type="entry name" value="DNA_brk_join_enz"/>
</dbReference>
<dbReference type="RefSeq" id="WP_223982562.1">
    <property type="nucleotide sequence ID" value="NZ_CAJZAG010000002.1"/>
</dbReference>
<proteinExistence type="predicted"/>
<organism evidence="1 2">
    <name type="scientific">Cupriavidus pampae</name>
    <dbReference type="NCBI Taxonomy" id="659251"/>
    <lineage>
        <taxon>Bacteria</taxon>
        <taxon>Pseudomonadati</taxon>
        <taxon>Pseudomonadota</taxon>
        <taxon>Betaproteobacteria</taxon>
        <taxon>Burkholderiales</taxon>
        <taxon>Burkholderiaceae</taxon>
        <taxon>Cupriavidus</taxon>
    </lineage>
</organism>
<evidence type="ECO:0008006" key="3">
    <source>
        <dbReference type="Google" id="ProtNLM"/>
    </source>
</evidence>
<evidence type="ECO:0000313" key="2">
    <source>
        <dbReference type="Proteomes" id="UP000706525"/>
    </source>
</evidence>
<keyword evidence="2" id="KW-1185">Reference proteome</keyword>
<reference evidence="1 2" key="1">
    <citation type="submission" date="2021-08" db="EMBL/GenBank/DDBJ databases">
        <authorList>
            <person name="Peeters C."/>
        </authorList>
    </citation>
    <scope>NUCLEOTIDE SEQUENCE [LARGE SCALE GENOMIC DNA]</scope>
    <source>
        <strain evidence="1 2">LMG 32289</strain>
    </source>
</reference>
<name>A0ABM8WFJ1_9BURK</name>
<dbReference type="EMBL" id="CAJZAG010000002">
    <property type="protein sequence ID" value="CAG9166096.1"/>
    <property type="molecule type" value="Genomic_DNA"/>
</dbReference>
<sequence>MRATDAEVAGTLSRARYAALSAWLEGLPADLVVMRWVETDETEHVPTPRAAEALLDTLLAGASHRARQHDRSSLAHALTPVRWTWKSRRCAVDALRHLEAMGTPTPKPWHEIGLWLSPRTGVCLAAAGVHRFDELIALCNRYGRAWFRHVPGLGAVGAGRISVFLCRHASAFPGWDARTIQACAPPPATLRSSCGVPAADVGDPFAAITLALMRSAPRDTQASVGSVGQRGLPRSIVCDPRDDEAIQRWLGQWRGNSATRRAYAKEVARFATWLCIEQGKVLSTTVPSDCVAYLTFLSSLSPDSKWCGPRAPRLLWSGETWAANPAWRPFTGTLSARSQAFSRCILQLLFAWLVRQHHVAVNPWDDIRHVPLHAEQDLPAVDIPHRFWEMLFRWLDREACGGPRGRLWRAALLLLAETGLSCEDAAVASVNELPLAGRAVSSASGPRELVVLRQDRPIRSRPISPRLFAALRAHWEDRDDSPCYAIGYPRGICAPKKPRRGDLAQASHYSARGLRLLVRRALCAFLSSLPADQRELGQWAMQVRPGNLSHGTVALAVPERLRDKEGPLRLTVRHRQRTDWRECRTSTRKTAL</sequence>
<dbReference type="SUPFAM" id="SSF56349">
    <property type="entry name" value="DNA breaking-rejoining enzymes"/>
    <property type="match status" value="1"/>
</dbReference>
<accession>A0ABM8WFJ1</accession>
<dbReference type="InterPro" id="IPR022169">
    <property type="entry name" value="DUF3701"/>
</dbReference>
<gene>
    <name evidence="1" type="ORF">LMG32289_00925</name>
</gene>
<dbReference type="Pfam" id="PF12482">
    <property type="entry name" value="DUF3701"/>
    <property type="match status" value="1"/>
</dbReference>
<comment type="caution">
    <text evidence="1">The sequence shown here is derived from an EMBL/GenBank/DDBJ whole genome shotgun (WGS) entry which is preliminary data.</text>
</comment>
<dbReference type="Proteomes" id="UP000706525">
    <property type="component" value="Unassembled WGS sequence"/>
</dbReference>
<evidence type="ECO:0000313" key="1">
    <source>
        <dbReference type="EMBL" id="CAG9166096.1"/>
    </source>
</evidence>
<protein>
    <recommendedName>
        <fullName evidence="3">Integrase</fullName>
    </recommendedName>
</protein>